<dbReference type="Gene3D" id="1.10.150.130">
    <property type="match status" value="1"/>
</dbReference>
<sequence length="332" mass="38943">MPRKLTPKQAAERYLKEREPNVSKSTLYNHRSLLRQWWQWCDDHGIEYVNDIDGFDVADFRLDRQVEVGEVTLYNQMTVLRTFVRWMQSRNLVQNGLADGMVVSQPEDDSRNGMIDAETADSILNYLDKYEYGTLRHVAFAMLWHTGMRLGALRSIDLDEYHPEDHYVELHHRPESDTPLKNGKDSEREVNLAIWCCDLLDDYINRKRYDVTGKHGRQPLLTTEHGRVSKSNIREHINQITRPCTYKNECPHDREITECEATSRLLAARCPSSIPPHDLRRSSVTYLLDNDHRKELVADRVDMSVKTLDKHYDQRSEAQKREQRRAEFGMNG</sequence>
<dbReference type="CDD" id="cd00397">
    <property type="entry name" value="DNA_BRE_C"/>
    <property type="match status" value="1"/>
</dbReference>
<evidence type="ECO:0000313" key="6">
    <source>
        <dbReference type="EMBL" id="NUC71651.1"/>
    </source>
</evidence>
<dbReference type="InterPro" id="IPR011010">
    <property type="entry name" value="DNA_brk_join_enz"/>
</dbReference>
<dbReference type="PROSITE" id="PS51900">
    <property type="entry name" value="CB"/>
    <property type="match status" value="1"/>
</dbReference>
<keyword evidence="1 3" id="KW-0238">DNA-binding</keyword>
<dbReference type="InterPro" id="IPR044068">
    <property type="entry name" value="CB"/>
</dbReference>
<evidence type="ECO:0000256" key="3">
    <source>
        <dbReference type="PROSITE-ProRule" id="PRU01248"/>
    </source>
</evidence>
<organism evidence="6 7">
    <name type="scientific">Haloterrigena gelatinilytica</name>
    <dbReference type="NCBI Taxonomy" id="2741724"/>
    <lineage>
        <taxon>Archaea</taxon>
        <taxon>Methanobacteriati</taxon>
        <taxon>Methanobacteriota</taxon>
        <taxon>Stenosarchaea group</taxon>
        <taxon>Halobacteria</taxon>
        <taxon>Halobacteriales</taxon>
        <taxon>Natrialbaceae</taxon>
        <taxon>Haloterrigena</taxon>
    </lineage>
</organism>
<evidence type="ECO:0000256" key="1">
    <source>
        <dbReference type="ARBA" id="ARBA00023125"/>
    </source>
</evidence>
<dbReference type="InterPro" id="IPR013762">
    <property type="entry name" value="Integrase-like_cat_sf"/>
</dbReference>
<evidence type="ECO:0000259" key="5">
    <source>
        <dbReference type="PROSITE" id="PS51900"/>
    </source>
</evidence>
<dbReference type="Proteomes" id="UP001016761">
    <property type="component" value="Unassembled WGS sequence"/>
</dbReference>
<keyword evidence="7" id="KW-1185">Reference proteome</keyword>
<feature type="domain" description="Core-binding (CB)" evidence="5">
    <location>
        <begin position="5"/>
        <end position="88"/>
    </location>
</feature>
<evidence type="ECO:0000256" key="4">
    <source>
        <dbReference type="SAM" id="MobiDB-lite"/>
    </source>
</evidence>
<feature type="region of interest" description="Disordered" evidence="4">
    <location>
        <begin position="312"/>
        <end position="332"/>
    </location>
</feature>
<comment type="caution">
    <text evidence="6">The sequence shown here is derived from an EMBL/GenBank/DDBJ whole genome shotgun (WGS) entry which is preliminary data.</text>
</comment>
<evidence type="ECO:0000256" key="2">
    <source>
        <dbReference type="ARBA" id="ARBA00023172"/>
    </source>
</evidence>
<proteinExistence type="predicted"/>
<dbReference type="RefSeq" id="WP_174679642.1">
    <property type="nucleotide sequence ID" value="NZ_JABUQZ010000001.1"/>
</dbReference>
<evidence type="ECO:0000313" key="7">
    <source>
        <dbReference type="Proteomes" id="UP001016761"/>
    </source>
</evidence>
<gene>
    <name evidence="6" type="ORF">HTZ84_04885</name>
</gene>
<dbReference type="SUPFAM" id="SSF56349">
    <property type="entry name" value="DNA breaking-rejoining enzymes"/>
    <property type="match status" value="1"/>
</dbReference>
<name>A0ABX2L7E2_9EURY</name>
<protein>
    <submittedName>
        <fullName evidence="6">Site-specific integrase</fullName>
    </submittedName>
</protein>
<accession>A0ABX2L7E2</accession>
<keyword evidence="2" id="KW-0233">DNA recombination</keyword>
<dbReference type="InterPro" id="IPR010998">
    <property type="entry name" value="Integrase_recombinase_N"/>
</dbReference>
<reference evidence="6 7" key="1">
    <citation type="submission" date="2020-06" db="EMBL/GenBank/DDBJ databases">
        <title>Haloterrigena sp. nov., an extremely halophilic archaeon isolated from a saline sediment.</title>
        <authorList>
            <person name="Liu B.-B."/>
        </authorList>
    </citation>
    <scope>NUCLEOTIDE SEQUENCE [LARGE SCALE GENOMIC DNA]</scope>
    <source>
        <strain evidence="6 7">SYSU A558-1</strain>
    </source>
</reference>
<dbReference type="EMBL" id="JABUQZ010000001">
    <property type="protein sequence ID" value="NUC71651.1"/>
    <property type="molecule type" value="Genomic_DNA"/>
</dbReference>
<dbReference type="Gene3D" id="1.10.443.10">
    <property type="entry name" value="Intergrase catalytic core"/>
    <property type="match status" value="1"/>
</dbReference>